<dbReference type="GeneID" id="69971781"/>
<organism evidence="2 3">
    <name type="scientific">Paraburkholderia caribensis MBA4</name>
    <dbReference type="NCBI Taxonomy" id="1323664"/>
    <lineage>
        <taxon>Bacteria</taxon>
        <taxon>Pseudomonadati</taxon>
        <taxon>Pseudomonadota</taxon>
        <taxon>Betaproteobacteria</taxon>
        <taxon>Burkholderiales</taxon>
        <taxon>Burkholderiaceae</taxon>
        <taxon>Paraburkholderia</taxon>
    </lineage>
</organism>
<dbReference type="EMBL" id="CP012747">
    <property type="protein sequence ID" value="ALL68019.1"/>
    <property type="molecule type" value="Genomic_DNA"/>
</dbReference>
<gene>
    <name evidence="2" type="ORF">K788_0000869</name>
</gene>
<evidence type="ECO:0000313" key="3">
    <source>
        <dbReference type="Proteomes" id="UP000019146"/>
    </source>
</evidence>
<dbReference type="AlphaFoldDB" id="A0A0P0RHE8"/>
<reference evidence="2 3" key="1">
    <citation type="journal article" date="2014" name="Genome Announc.">
        <title>Draft Genome Sequence of the Haloacid-Degrading Burkholderia caribensis Strain MBA4.</title>
        <authorList>
            <person name="Pan Y."/>
            <person name="Kong K.F."/>
            <person name="Tsang J.S."/>
        </authorList>
    </citation>
    <scope>NUCLEOTIDE SEQUENCE [LARGE SCALE GENOMIC DNA]</scope>
    <source>
        <strain evidence="2 3">MBA4</strain>
    </source>
</reference>
<dbReference type="Pfam" id="PF11005">
    <property type="entry name" value="DUF2844"/>
    <property type="match status" value="1"/>
</dbReference>
<dbReference type="InterPro" id="IPR021267">
    <property type="entry name" value="DUF2844"/>
</dbReference>
<accession>A0A0P0RHE8</accession>
<keyword evidence="1" id="KW-0732">Signal</keyword>
<evidence type="ECO:0000313" key="2">
    <source>
        <dbReference type="EMBL" id="ALL68019.1"/>
    </source>
</evidence>
<evidence type="ECO:0000256" key="1">
    <source>
        <dbReference type="SAM" id="SignalP"/>
    </source>
</evidence>
<dbReference type="KEGG" id="bcai:K788_0000869"/>
<evidence type="ECO:0008006" key="4">
    <source>
        <dbReference type="Google" id="ProtNLM"/>
    </source>
</evidence>
<feature type="signal peptide" evidence="1">
    <location>
        <begin position="1"/>
        <end position="22"/>
    </location>
</feature>
<name>A0A0P0RHE8_9BURK</name>
<dbReference type="RefSeq" id="WP_035999103.1">
    <property type="nucleotide sequence ID" value="NZ_CP012747.1"/>
</dbReference>
<protein>
    <recommendedName>
        <fullName evidence="4">DUF2844 domain-containing protein</fullName>
    </recommendedName>
</protein>
<feature type="chain" id="PRO_5006054325" description="DUF2844 domain-containing protein" evidence="1">
    <location>
        <begin position="23"/>
        <end position="155"/>
    </location>
</feature>
<sequence length="155" mass="15975">MKLRLQCLLAAAAFANCLAAHAALGSSPTYTATTTASSTQAVMRLSATAVPYTVSEATLADGTLVREYVGQSGAVFAVSWHGPHMPDLSSLLGSYFAGYLDTVNQQHAQQGSAFGPATVQRSDVVVQTGGHMGAYVGRAWLPTGLPAGVSSDDIQ</sequence>
<proteinExistence type="predicted"/>
<dbReference type="Proteomes" id="UP000019146">
    <property type="component" value="Chromosome 2"/>
</dbReference>